<dbReference type="InterPro" id="IPR045518">
    <property type="entry name" value="2EXR"/>
</dbReference>
<dbReference type="OrthoDB" id="3561261at2759"/>
<dbReference type="Pfam" id="PF20150">
    <property type="entry name" value="2EXR"/>
    <property type="match status" value="1"/>
</dbReference>
<proteinExistence type="predicted"/>
<protein>
    <recommendedName>
        <fullName evidence="1">2EXR domain-containing protein</fullName>
    </recommendedName>
</protein>
<evidence type="ECO:0000313" key="3">
    <source>
        <dbReference type="Proteomes" id="UP000824998"/>
    </source>
</evidence>
<dbReference type="Proteomes" id="UP000824998">
    <property type="component" value="Unassembled WGS sequence"/>
</dbReference>
<gene>
    <name evidence="2" type="ORF">BJ875DRAFT_446533</name>
</gene>
<accession>A0A9P7Y9A3</accession>
<feature type="domain" description="2EXR" evidence="1">
    <location>
        <begin position="6"/>
        <end position="33"/>
    </location>
</feature>
<reference evidence="2" key="1">
    <citation type="journal article" date="2021" name="IMA Fungus">
        <title>Genomic characterization of three marine fungi, including Emericellopsis atlantica sp. nov. with signatures of a generalist lifestyle and marine biomass degradation.</title>
        <authorList>
            <person name="Hagestad O.C."/>
            <person name="Hou L."/>
            <person name="Andersen J.H."/>
            <person name="Hansen E.H."/>
            <person name="Altermark B."/>
            <person name="Li C."/>
            <person name="Kuhnert E."/>
            <person name="Cox R.J."/>
            <person name="Crous P.W."/>
            <person name="Spatafora J.W."/>
            <person name="Lail K."/>
            <person name="Amirebrahimi M."/>
            <person name="Lipzen A."/>
            <person name="Pangilinan J."/>
            <person name="Andreopoulos W."/>
            <person name="Hayes R.D."/>
            <person name="Ng V."/>
            <person name="Grigoriev I.V."/>
            <person name="Jackson S.A."/>
            <person name="Sutton T.D.S."/>
            <person name="Dobson A.D.W."/>
            <person name="Rama T."/>
        </authorList>
    </citation>
    <scope>NUCLEOTIDE SEQUENCE</scope>
    <source>
        <strain evidence="2">TRa018bII</strain>
    </source>
</reference>
<sequence length="275" mass="31606">MAPSKFSLFSSLPPELRFDIWKQSLPEPRWINKLHASRAPVAIFSAISNNPCGYIDWKTDIIDADFFGGFENVFAPEDISRIRNLAIRRFDPEDNNPGTIWQRNPTYRGWPLCAFRFNCNTAPWGSSDLRGCVLDEKKLKSLTSCYLIVPARNQMIFLGGKILDYGDAVSTMRVDLQASKKFSKDSSLCSCESKVHPKVNLVQEISGHDGKRLVDLMWKSTRSRFPNPRRPWSHIHKRAFHEVVTVSYIKRNDAINVRITNNRINLLVVTYIKLF</sequence>
<evidence type="ECO:0000313" key="2">
    <source>
        <dbReference type="EMBL" id="KAG9228815.1"/>
    </source>
</evidence>
<evidence type="ECO:0000259" key="1">
    <source>
        <dbReference type="Pfam" id="PF20150"/>
    </source>
</evidence>
<dbReference type="EMBL" id="MU251857">
    <property type="protein sequence ID" value="KAG9228815.1"/>
    <property type="molecule type" value="Genomic_DNA"/>
</dbReference>
<keyword evidence="3" id="KW-1185">Reference proteome</keyword>
<dbReference type="AlphaFoldDB" id="A0A9P7Y9A3"/>
<organism evidence="2 3">
    <name type="scientific">Amylocarpus encephaloides</name>
    <dbReference type="NCBI Taxonomy" id="45428"/>
    <lineage>
        <taxon>Eukaryota</taxon>
        <taxon>Fungi</taxon>
        <taxon>Dikarya</taxon>
        <taxon>Ascomycota</taxon>
        <taxon>Pezizomycotina</taxon>
        <taxon>Leotiomycetes</taxon>
        <taxon>Helotiales</taxon>
        <taxon>Helotiales incertae sedis</taxon>
        <taxon>Amylocarpus</taxon>
    </lineage>
</organism>
<comment type="caution">
    <text evidence="2">The sequence shown here is derived from an EMBL/GenBank/DDBJ whole genome shotgun (WGS) entry which is preliminary data.</text>
</comment>
<name>A0A9P7Y9A3_9HELO</name>